<dbReference type="AlphaFoldDB" id="A0AAD2G3Q1"/>
<dbReference type="InterPro" id="IPR036291">
    <property type="entry name" value="NAD(P)-bd_dom_sf"/>
</dbReference>
<evidence type="ECO:0000256" key="7">
    <source>
        <dbReference type="RuleBase" id="RU000496"/>
    </source>
</evidence>
<dbReference type="SUPFAM" id="SSF56327">
    <property type="entry name" value="LDH C-terminal domain-like"/>
    <property type="match status" value="1"/>
</dbReference>
<accession>A0AAD2G3Q1</accession>
<evidence type="ECO:0000259" key="9">
    <source>
        <dbReference type="Pfam" id="PF02866"/>
    </source>
</evidence>
<evidence type="ECO:0000259" key="8">
    <source>
        <dbReference type="Pfam" id="PF00056"/>
    </source>
</evidence>
<dbReference type="InterPro" id="IPR001557">
    <property type="entry name" value="L-lactate/malate_DH"/>
</dbReference>
<dbReference type="Gene3D" id="3.90.110.10">
    <property type="entry name" value="Lactate dehydrogenase/glycoside hydrolase, family 4, C-terminal"/>
    <property type="match status" value="1"/>
</dbReference>
<keyword evidence="4 7" id="KW-0560">Oxidoreductase</keyword>
<evidence type="ECO:0000256" key="2">
    <source>
        <dbReference type="ARBA" id="ARBA00006054"/>
    </source>
</evidence>
<dbReference type="InterPro" id="IPR018177">
    <property type="entry name" value="L-lactate_DH_AS"/>
</dbReference>
<gene>
    <name evidence="10" type="ORF">CYCCA115_LOCUS18505</name>
</gene>
<dbReference type="PROSITE" id="PS00064">
    <property type="entry name" value="L_LDH"/>
    <property type="match status" value="1"/>
</dbReference>
<comment type="caution">
    <text evidence="10">The sequence shown here is derived from an EMBL/GenBank/DDBJ whole genome shotgun (WGS) entry which is preliminary data.</text>
</comment>
<evidence type="ECO:0000313" key="10">
    <source>
        <dbReference type="EMBL" id="CAJ1960090.1"/>
    </source>
</evidence>
<comment type="pathway">
    <text evidence="1 7">Fermentation; pyruvate fermentation to lactate; (S)-lactate from pyruvate: step 1/1.</text>
</comment>
<evidence type="ECO:0000256" key="6">
    <source>
        <dbReference type="ARBA" id="ARBA00049258"/>
    </source>
</evidence>
<comment type="catalytic activity">
    <reaction evidence="6 7">
        <text>(S)-lactate + NAD(+) = pyruvate + NADH + H(+)</text>
        <dbReference type="Rhea" id="RHEA:23444"/>
        <dbReference type="ChEBI" id="CHEBI:15361"/>
        <dbReference type="ChEBI" id="CHEBI:15378"/>
        <dbReference type="ChEBI" id="CHEBI:16651"/>
        <dbReference type="ChEBI" id="CHEBI:57540"/>
        <dbReference type="ChEBI" id="CHEBI:57945"/>
        <dbReference type="EC" id="1.1.1.27"/>
    </reaction>
</comment>
<dbReference type="PANTHER" id="PTHR43128:SF16">
    <property type="entry name" value="L-LACTATE DEHYDROGENASE"/>
    <property type="match status" value="1"/>
</dbReference>
<dbReference type="NCBIfam" id="TIGR01771">
    <property type="entry name" value="L-LDH-NAD"/>
    <property type="match status" value="1"/>
</dbReference>
<dbReference type="Gene3D" id="3.40.50.720">
    <property type="entry name" value="NAD(P)-binding Rossmann-like Domain"/>
    <property type="match status" value="1"/>
</dbReference>
<dbReference type="InterPro" id="IPR011304">
    <property type="entry name" value="L-lactate_DH"/>
</dbReference>
<keyword evidence="11" id="KW-1185">Reference proteome</keyword>
<evidence type="ECO:0000256" key="1">
    <source>
        <dbReference type="ARBA" id="ARBA00004843"/>
    </source>
</evidence>
<evidence type="ECO:0000313" key="11">
    <source>
        <dbReference type="Proteomes" id="UP001295423"/>
    </source>
</evidence>
<dbReference type="GO" id="GO:0006089">
    <property type="term" value="P:lactate metabolic process"/>
    <property type="evidence" value="ECO:0007669"/>
    <property type="project" value="TreeGrafter"/>
</dbReference>
<dbReference type="GO" id="GO:0005737">
    <property type="term" value="C:cytoplasm"/>
    <property type="evidence" value="ECO:0007669"/>
    <property type="project" value="InterPro"/>
</dbReference>
<dbReference type="EC" id="1.1.1.27" evidence="3 7"/>
<feature type="domain" description="Lactate/malate dehydrogenase N-terminal" evidence="8">
    <location>
        <begin position="90"/>
        <end position="229"/>
    </location>
</feature>
<dbReference type="PRINTS" id="PR00086">
    <property type="entry name" value="LLDHDRGNASE"/>
</dbReference>
<dbReference type="Proteomes" id="UP001295423">
    <property type="component" value="Unassembled WGS sequence"/>
</dbReference>
<feature type="domain" description="Lactate/malate dehydrogenase C-terminal" evidence="9">
    <location>
        <begin position="233"/>
        <end position="391"/>
    </location>
</feature>
<name>A0AAD2G3Q1_9STRA</name>
<evidence type="ECO:0000256" key="3">
    <source>
        <dbReference type="ARBA" id="ARBA00012967"/>
    </source>
</evidence>
<organism evidence="10 11">
    <name type="scientific">Cylindrotheca closterium</name>
    <dbReference type="NCBI Taxonomy" id="2856"/>
    <lineage>
        <taxon>Eukaryota</taxon>
        <taxon>Sar</taxon>
        <taxon>Stramenopiles</taxon>
        <taxon>Ochrophyta</taxon>
        <taxon>Bacillariophyta</taxon>
        <taxon>Bacillariophyceae</taxon>
        <taxon>Bacillariophycidae</taxon>
        <taxon>Bacillariales</taxon>
        <taxon>Bacillariaceae</taxon>
        <taxon>Cylindrotheca</taxon>
    </lineage>
</organism>
<comment type="similarity">
    <text evidence="2">Belongs to the LDH/MDH superfamily. LDH family.</text>
</comment>
<evidence type="ECO:0000256" key="5">
    <source>
        <dbReference type="ARBA" id="ARBA00023027"/>
    </source>
</evidence>
<dbReference type="InterPro" id="IPR015955">
    <property type="entry name" value="Lactate_DH/Glyco_Ohase_4_C"/>
</dbReference>
<evidence type="ECO:0000256" key="4">
    <source>
        <dbReference type="ARBA" id="ARBA00023002"/>
    </source>
</evidence>
<proteinExistence type="inferred from homology"/>
<protein>
    <recommendedName>
        <fullName evidence="3 7">L-lactate dehydrogenase</fullName>
        <ecNumber evidence="3 7">1.1.1.27</ecNumber>
    </recommendedName>
</protein>
<sequence length="399" mass="42682">MMFRGVPAVARTSTTATTTRTRLHRVIANRTNFRSFSNSIPAAADEESSNFLSTGSGGHLRLGHSVEPIPYSSDIEISPVNYGANLGHKKVSVVGCGQVGMAIAYSVLNQQSAGTIALVDMNREKLEGEAKDLEQGSAFHQQVRILASDEYSVSANSHMVVITAGAAQRPGESRLDLVERNVAIMQNIIPKVLTFSPNASICIVANPCDLMTAVAAKIAGPSVPAGRIFGSGTCLDSSRLRSLISKKLDLDTSAVGGYVIGEHGDTSVPVWSSVTVGGVPLLGHGQDPSKMHDDMHKEVVDSAYDVINKKGYTNWAVGLTGAHIAKTCLNDTRRIMPVSTCVRGLKGIKEDVFISMPAAIGSTGVQRVIDLPLTDKETEKFLHSADTIWDIQERVWDNL</sequence>
<dbReference type="GO" id="GO:0004459">
    <property type="term" value="F:L-lactate dehydrogenase (NAD+) activity"/>
    <property type="evidence" value="ECO:0007669"/>
    <property type="project" value="UniProtKB-EC"/>
</dbReference>
<keyword evidence="5 7" id="KW-0520">NAD</keyword>
<dbReference type="Pfam" id="PF00056">
    <property type="entry name" value="Ldh_1_N"/>
    <property type="match status" value="1"/>
</dbReference>
<dbReference type="InterPro" id="IPR001236">
    <property type="entry name" value="Lactate/malate_DH_N"/>
</dbReference>
<dbReference type="SUPFAM" id="SSF51735">
    <property type="entry name" value="NAD(P)-binding Rossmann-fold domains"/>
    <property type="match status" value="1"/>
</dbReference>
<dbReference type="InterPro" id="IPR022383">
    <property type="entry name" value="Lactate/malate_DH_C"/>
</dbReference>
<dbReference type="EMBL" id="CAKOGP040002047">
    <property type="protein sequence ID" value="CAJ1960090.1"/>
    <property type="molecule type" value="Genomic_DNA"/>
</dbReference>
<dbReference type="PANTHER" id="PTHR43128">
    <property type="entry name" value="L-2-HYDROXYCARBOXYLATE DEHYDROGENASE (NAD(P)(+))"/>
    <property type="match status" value="1"/>
</dbReference>
<reference evidence="10" key="1">
    <citation type="submission" date="2023-08" db="EMBL/GenBank/DDBJ databases">
        <authorList>
            <person name="Audoor S."/>
            <person name="Bilcke G."/>
        </authorList>
    </citation>
    <scope>NUCLEOTIDE SEQUENCE</scope>
</reference>
<dbReference type="Pfam" id="PF02866">
    <property type="entry name" value="Ldh_1_C"/>
    <property type="match status" value="1"/>
</dbReference>